<comment type="catalytic activity">
    <reaction evidence="17">
        <text>GTP + H2O = GDP + phosphate + H(+)</text>
        <dbReference type="Rhea" id="RHEA:19669"/>
        <dbReference type="ChEBI" id="CHEBI:15377"/>
        <dbReference type="ChEBI" id="CHEBI:15378"/>
        <dbReference type="ChEBI" id="CHEBI:37565"/>
        <dbReference type="ChEBI" id="CHEBI:43474"/>
        <dbReference type="ChEBI" id="CHEBI:58189"/>
    </reaction>
    <physiologicalReaction direction="left-to-right" evidence="17">
        <dbReference type="Rhea" id="RHEA:19670"/>
    </physiologicalReaction>
</comment>
<keyword evidence="12 21" id="KW-1133">Transmembrane helix</keyword>
<dbReference type="GO" id="GO:0005525">
    <property type="term" value="F:GTP binding"/>
    <property type="evidence" value="ECO:0007669"/>
    <property type="project" value="UniProtKB-KW"/>
</dbReference>
<evidence type="ECO:0000256" key="19">
    <source>
        <dbReference type="PROSITE-ProRule" id="PRU01052"/>
    </source>
</evidence>
<dbReference type="GO" id="GO:1990809">
    <property type="term" value="P:endoplasmic reticulum tubular network membrane organization"/>
    <property type="evidence" value="ECO:0007669"/>
    <property type="project" value="UniProtKB-ARBA"/>
</dbReference>
<dbReference type="Gene3D" id="1.10.10.10">
    <property type="entry name" value="Winged helix-like DNA-binding domain superfamily/Winged helix DNA-binding domain"/>
    <property type="match status" value="1"/>
</dbReference>
<dbReference type="InterPro" id="IPR001766">
    <property type="entry name" value="Fork_head_dom"/>
</dbReference>
<evidence type="ECO:0000256" key="4">
    <source>
        <dbReference type="ARBA" id="ARBA00009727"/>
    </source>
</evidence>
<dbReference type="GO" id="GO:0000139">
    <property type="term" value="C:Golgi membrane"/>
    <property type="evidence" value="ECO:0007669"/>
    <property type="project" value="UniProtKB-SubCell"/>
</dbReference>
<dbReference type="InterPro" id="IPR030456">
    <property type="entry name" value="TF_fork_head_CS_2"/>
</dbReference>
<dbReference type="InterPro" id="IPR003191">
    <property type="entry name" value="Guanylate-bd/ATL_C"/>
</dbReference>
<evidence type="ECO:0008006" key="26">
    <source>
        <dbReference type="Google" id="ProtNLM"/>
    </source>
</evidence>
<evidence type="ECO:0000256" key="15">
    <source>
        <dbReference type="ARBA" id="ARBA00023134"/>
    </source>
</evidence>
<keyword evidence="9" id="KW-0256">Endoplasmic reticulum</keyword>
<feature type="transmembrane region" description="Helical" evidence="21">
    <location>
        <begin position="1062"/>
        <end position="1080"/>
    </location>
</feature>
<dbReference type="InterPro" id="IPR015894">
    <property type="entry name" value="Guanylate-bd_N"/>
</dbReference>
<dbReference type="GO" id="GO:0006888">
    <property type="term" value="P:endoplasmic reticulum to Golgi vesicle-mediated transport"/>
    <property type="evidence" value="ECO:0007669"/>
    <property type="project" value="InterPro"/>
</dbReference>
<dbReference type="AlphaFoldDB" id="A0AA88MJ83"/>
<dbReference type="SUPFAM" id="SSF46785">
    <property type="entry name" value="Winged helix' DNA-binding domain"/>
    <property type="match status" value="1"/>
</dbReference>
<dbReference type="SUPFAM" id="SSF52540">
    <property type="entry name" value="P-loop containing nucleoside triphosphate hydrolases"/>
    <property type="match status" value="1"/>
</dbReference>
<evidence type="ECO:0000259" key="22">
    <source>
        <dbReference type="PROSITE" id="PS50039"/>
    </source>
</evidence>
<proteinExistence type="inferred from homology"/>
<dbReference type="EMBL" id="JAVHJS010000013">
    <property type="protein sequence ID" value="KAK2838718.1"/>
    <property type="molecule type" value="Genomic_DNA"/>
</dbReference>
<dbReference type="GO" id="GO:0015031">
    <property type="term" value="P:protein transport"/>
    <property type="evidence" value="ECO:0007669"/>
    <property type="project" value="UniProtKB-KW"/>
</dbReference>
<dbReference type="SUPFAM" id="SSF48340">
    <property type="entry name" value="Interferon-induced guanylate-binding protein 1 (GBP1), C-terminal domain"/>
    <property type="match status" value="1"/>
</dbReference>
<feature type="transmembrane region" description="Helical" evidence="21">
    <location>
        <begin position="177"/>
        <end position="203"/>
    </location>
</feature>
<evidence type="ECO:0000256" key="18">
    <source>
        <dbReference type="PROSITE-ProRule" id="PRU00089"/>
    </source>
</evidence>
<evidence type="ECO:0000256" key="10">
    <source>
        <dbReference type="ARBA" id="ARBA00022842"/>
    </source>
</evidence>
<evidence type="ECO:0000259" key="23">
    <source>
        <dbReference type="PROSITE" id="PS51715"/>
    </source>
</evidence>
<dbReference type="PROSITE" id="PS50039">
    <property type="entry name" value="FORK_HEAD_3"/>
    <property type="match status" value="1"/>
</dbReference>
<evidence type="ECO:0000256" key="2">
    <source>
        <dbReference type="ARBA" id="ARBA00004477"/>
    </source>
</evidence>
<evidence type="ECO:0000256" key="3">
    <source>
        <dbReference type="ARBA" id="ARBA00004653"/>
    </source>
</evidence>
<keyword evidence="11" id="KW-0653">Protein transport</keyword>
<evidence type="ECO:0000256" key="12">
    <source>
        <dbReference type="ARBA" id="ARBA00022989"/>
    </source>
</evidence>
<dbReference type="Gene3D" id="1.20.58.420">
    <property type="entry name" value="AHSP"/>
    <property type="match status" value="1"/>
</dbReference>
<dbReference type="SMART" id="SM00339">
    <property type="entry name" value="FH"/>
    <property type="match status" value="1"/>
</dbReference>
<dbReference type="Gene3D" id="3.40.50.300">
    <property type="entry name" value="P-loop containing nucleotide triphosphate hydrolases"/>
    <property type="match status" value="1"/>
</dbReference>
<reference evidence="24" key="1">
    <citation type="submission" date="2023-08" db="EMBL/GenBank/DDBJ databases">
        <title>Pelteobagrus vachellii genome.</title>
        <authorList>
            <person name="Liu H."/>
        </authorList>
    </citation>
    <scope>NUCLEOTIDE SEQUENCE</scope>
    <source>
        <strain evidence="24">PRFRI_2022a</strain>
        <tissue evidence="24">Muscle</tissue>
    </source>
</reference>
<keyword evidence="5" id="KW-0813">Transport</keyword>
<feature type="transmembrane region" description="Helical" evidence="21">
    <location>
        <begin position="1086"/>
        <end position="1107"/>
    </location>
</feature>
<dbReference type="CDD" id="cd01851">
    <property type="entry name" value="GBP"/>
    <property type="match status" value="1"/>
</dbReference>
<dbReference type="InterPro" id="IPR036388">
    <property type="entry name" value="WH-like_DNA-bd_sf"/>
</dbReference>
<accession>A0AA88MJ83</accession>
<dbReference type="PROSITE" id="PS51715">
    <property type="entry name" value="G_GB1_RHD3"/>
    <property type="match status" value="1"/>
</dbReference>
<evidence type="ECO:0000256" key="7">
    <source>
        <dbReference type="ARBA" id="ARBA00022741"/>
    </source>
</evidence>
<dbReference type="InterPro" id="IPR005578">
    <property type="entry name" value="Yif1_fam"/>
</dbReference>
<feature type="domain" description="Fork-head" evidence="22">
    <location>
        <begin position="415"/>
        <end position="502"/>
    </location>
</feature>
<feature type="transmembrane region" description="Helical" evidence="21">
    <location>
        <begin position="149"/>
        <end position="170"/>
    </location>
</feature>
<evidence type="ECO:0000256" key="16">
    <source>
        <dbReference type="ARBA" id="ARBA00023136"/>
    </source>
</evidence>
<dbReference type="FunFam" id="1.20.58.420:FF:000001">
    <property type="entry name" value="Atlastin-1 isoform 1"/>
    <property type="match status" value="1"/>
</dbReference>
<keyword evidence="18" id="KW-0539">Nucleus</keyword>
<keyword evidence="10" id="KW-0460">Magnesium</keyword>
<evidence type="ECO:0000313" key="25">
    <source>
        <dbReference type="Proteomes" id="UP001187315"/>
    </source>
</evidence>
<feature type="compositionally biased region" description="Basic residues" evidence="20">
    <location>
        <begin position="1"/>
        <end position="15"/>
    </location>
</feature>
<evidence type="ECO:0000256" key="17">
    <source>
        <dbReference type="ARBA" id="ARBA00049117"/>
    </source>
</evidence>
<dbReference type="GO" id="GO:0005634">
    <property type="term" value="C:nucleus"/>
    <property type="evidence" value="ECO:0007669"/>
    <property type="project" value="UniProtKB-SubCell"/>
</dbReference>
<gene>
    <name evidence="24" type="ORF">Q7C36_013532</name>
</gene>
<feature type="compositionally biased region" description="Low complexity" evidence="20">
    <location>
        <begin position="342"/>
        <end position="358"/>
    </location>
</feature>
<dbReference type="GO" id="GO:0003700">
    <property type="term" value="F:DNA-binding transcription factor activity"/>
    <property type="evidence" value="ECO:0007669"/>
    <property type="project" value="InterPro"/>
</dbReference>
<dbReference type="InterPro" id="IPR027417">
    <property type="entry name" value="P-loop_NTPase"/>
</dbReference>
<dbReference type="Pfam" id="PF00250">
    <property type="entry name" value="Forkhead"/>
    <property type="match status" value="1"/>
</dbReference>
<feature type="transmembrane region" description="Helical" evidence="21">
    <location>
        <begin position="223"/>
        <end position="256"/>
    </location>
</feature>
<evidence type="ECO:0000256" key="14">
    <source>
        <dbReference type="ARBA" id="ARBA00023125"/>
    </source>
</evidence>
<evidence type="ECO:0000256" key="9">
    <source>
        <dbReference type="ARBA" id="ARBA00022824"/>
    </source>
</evidence>
<comment type="caution">
    <text evidence="24">The sequence shown here is derived from an EMBL/GenBank/DDBJ whole genome shotgun (WGS) entry which is preliminary data.</text>
</comment>
<dbReference type="FunFam" id="3.40.50.300:FF:000314">
    <property type="entry name" value="Atlastin-2 isoform 2"/>
    <property type="match status" value="1"/>
</dbReference>
<comment type="similarity">
    <text evidence="4">Belongs to the YIF1 family.</text>
</comment>
<feature type="compositionally biased region" description="Polar residues" evidence="20">
    <location>
        <begin position="305"/>
        <end position="330"/>
    </location>
</feature>
<evidence type="ECO:0000256" key="1">
    <source>
        <dbReference type="ARBA" id="ARBA00004123"/>
    </source>
</evidence>
<evidence type="ECO:0000256" key="20">
    <source>
        <dbReference type="SAM" id="MobiDB-lite"/>
    </source>
</evidence>
<dbReference type="PROSITE" id="PS00657">
    <property type="entry name" value="FORK_HEAD_1"/>
    <property type="match status" value="1"/>
</dbReference>
<dbReference type="InterPro" id="IPR036543">
    <property type="entry name" value="Guanylate-bd_C_sf"/>
</dbReference>
<comment type="subcellular location">
    <subcellularLocation>
        <location evidence="2">Endoplasmic reticulum membrane</location>
        <topology evidence="2">Multi-pass membrane protein</topology>
    </subcellularLocation>
    <subcellularLocation>
        <location evidence="3">Golgi apparatus membrane</location>
        <topology evidence="3">Multi-pass membrane protein</topology>
    </subcellularLocation>
    <subcellularLocation>
        <location evidence="1 18">Nucleus</location>
    </subcellularLocation>
</comment>
<feature type="domain" description="GB1/RHD3-type G" evidence="23">
    <location>
        <begin position="677"/>
        <end position="922"/>
    </location>
</feature>
<dbReference type="Proteomes" id="UP001187315">
    <property type="component" value="Unassembled WGS sequence"/>
</dbReference>
<evidence type="ECO:0000256" key="6">
    <source>
        <dbReference type="ARBA" id="ARBA00022692"/>
    </source>
</evidence>
<feature type="region of interest" description="Disordered" evidence="20">
    <location>
        <begin position="1"/>
        <end position="31"/>
    </location>
</feature>
<dbReference type="GO" id="GO:0003924">
    <property type="term" value="F:GTPase activity"/>
    <property type="evidence" value="ECO:0007669"/>
    <property type="project" value="InterPro"/>
</dbReference>
<evidence type="ECO:0000256" key="13">
    <source>
        <dbReference type="ARBA" id="ARBA00023034"/>
    </source>
</evidence>
<evidence type="ECO:0000313" key="24">
    <source>
        <dbReference type="EMBL" id="KAK2838718.1"/>
    </source>
</evidence>
<dbReference type="InterPro" id="IPR036390">
    <property type="entry name" value="WH_DNA-bd_sf"/>
</dbReference>
<dbReference type="GO" id="GO:0098826">
    <property type="term" value="C:endoplasmic reticulum tubular network membrane"/>
    <property type="evidence" value="ECO:0007669"/>
    <property type="project" value="UniProtKB-ARBA"/>
</dbReference>
<evidence type="ECO:0000256" key="11">
    <source>
        <dbReference type="ARBA" id="ARBA00022927"/>
    </source>
</evidence>
<keyword evidence="8" id="KW-0378">Hydrolase</keyword>
<evidence type="ECO:0000256" key="5">
    <source>
        <dbReference type="ARBA" id="ARBA00022448"/>
    </source>
</evidence>
<dbReference type="InterPro" id="IPR018122">
    <property type="entry name" value="TF_fork_head_CS_1"/>
</dbReference>
<organism evidence="24 25">
    <name type="scientific">Tachysurus vachellii</name>
    <name type="common">Darkbarbel catfish</name>
    <name type="synonym">Pelteobagrus vachellii</name>
    <dbReference type="NCBI Taxonomy" id="175792"/>
    <lineage>
        <taxon>Eukaryota</taxon>
        <taxon>Metazoa</taxon>
        <taxon>Chordata</taxon>
        <taxon>Craniata</taxon>
        <taxon>Vertebrata</taxon>
        <taxon>Euteleostomi</taxon>
        <taxon>Actinopterygii</taxon>
        <taxon>Neopterygii</taxon>
        <taxon>Teleostei</taxon>
        <taxon>Ostariophysi</taxon>
        <taxon>Siluriformes</taxon>
        <taxon>Bagridae</taxon>
        <taxon>Tachysurus</taxon>
    </lineage>
</organism>
<comment type="similarity">
    <text evidence="19">Belongs to the TRAFAC class dynamin-like GTPase superfamily. GB1/RHD3 GTPase family.</text>
</comment>
<dbReference type="Pfam" id="PF03878">
    <property type="entry name" value="YIF1"/>
    <property type="match status" value="1"/>
</dbReference>
<name>A0AA88MJ83_TACVA</name>
<keyword evidence="14 18" id="KW-0238">DNA-binding</keyword>
<keyword evidence="13" id="KW-0333">Golgi apparatus</keyword>
<dbReference type="Pfam" id="PF02263">
    <property type="entry name" value="GBP"/>
    <property type="match status" value="1"/>
</dbReference>
<sequence length="1150" mass="128109">MAQQHHGYRATKQRARTAPPGDPLLFEDTSSGVPPINNQSYYESGYNMNPGISGGQGAGGVNNIFADPMANAAMMYGSSLANQGKDIVNKEISRFMSVNKLKYFFAVDSKYVIKKLLLLLFPYTHQDWEVRYHRDSPLPPRHDVNAPDLYIPTMAFITYILLAGMALGIQKRFSPEVLGLCASTALVWVIIEVLVMLLSLYLLTVHTDLSTFDLVAYSGYKYVGMIFTVLCGLLFGSDGYFVALAWCSCALMFFIVRSLKMKILSSLSSDAIGNKGKERTRTGHPETECVYMCLGAGSQMENHTHTLPSLSPINSSTNPSKAPSLSQSLPQPYATVPASIQHSPPSLPQSSPSHLLQSSGGLKSHCLSLSTSSDQNDLTCLNWLHQRNILPLSKMPPLPQFEMPPISSLPSSPGKPPYSFSSLIFMAIEDAPEKRLPVRGIYEWIVNNFPYYRTAPSGWRNSVRHNLSLSKSFCKIQRDKGQSIGKGSLWCVCPEYRPALLEMLKKTHYFHSNDSSLLNNSVLLEAVDNGQTAVCDTMAISDLDSDNPTLSSSAPCSLIPEHEELVAIQSVELTEEAELEKDPLEDSGYIEFHYYQCERYQYLVLPGNSDLDLETTLSSQTEANNLTEIEHSCNSIEPKMATKPCAVQIVTVNKEDHSFGLETKALEQILLAPAVRDLEVVVLSVAGAFRKGKSFLLDFMLRYMNRKPGHDWLGQEDEPLTGFSWRGGSEPETTGIQLWSEVFTMRKSNGNEVAVLLMDTQGAFDNQSTVKDCATIFALSTMTSSVQIYNLSQNIQEDDLQQLQLFTEYGRLAMDEIFLKPFQSLMFLVRDWSFPYEYSYGLKGGGQFLDKRLQVKESQHEELQAVRKHIHSCFTSISCFLLPHPGLKVATSPSFQGQLRDVAPEFKTELCNLIPMLLDPERLAVKEISGNKVTCRGLLEYFKSYIKIYQGEDLPHPMSMLQATAEANNLAAVASAKDQYYKNMEKVCGGDLPYVAPDSLLEKHNFFKSEALHHFSSIKKMGGKDFCASYQAHLDEELNELWESFSKHNESKNLFSAFRTPAVLFVLVCLLYVLSALLLFIGLSSVSFACDCMLGLAMVAMLTWTFIRYSGQYRNVGTAIDQAAGVLLEQATGMLNKSRTHPITQGKKSR</sequence>
<dbReference type="PRINTS" id="PR00053">
    <property type="entry name" value="FORKHEAD"/>
</dbReference>
<keyword evidence="16 21" id="KW-0472">Membrane</keyword>
<keyword evidence="6 21" id="KW-0812">Transmembrane</keyword>
<protein>
    <recommendedName>
        <fullName evidence="26">Atlastin-3</fullName>
    </recommendedName>
</protein>
<dbReference type="Pfam" id="PF02841">
    <property type="entry name" value="GBP_C"/>
    <property type="match status" value="1"/>
</dbReference>
<dbReference type="GO" id="GO:0043565">
    <property type="term" value="F:sequence-specific DNA binding"/>
    <property type="evidence" value="ECO:0007669"/>
    <property type="project" value="InterPro"/>
</dbReference>
<evidence type="ECO:0000256" key="8">
    <source>
        <dbReference type="ARBA" id="ARBA00022801"/>
    </source>
</evidence>
<feature type="DNA-binding region" description="Fork-head" evidence="18">
    <location>
        <begin position="415"/>
        <end position="502"/>
    </location>
</feature>
<keyword evidence="7" id="KW-0547">Nucleotide-binding</keyword>
<dbReference type="PANTHER" id="PTHR10751">
    <property type="entry name" value="GUANYLATE BINDING PROTEIN"/>
    <property type="match status" value="1"/>
</dbReference>
<dbReference type="InterPro" id="IPR030386">
    <property type="entry name" value="G_GB1_RHD3_dom"/>
</dbReference>
<dbReference type="PROSITE" id="PS00658">
    <property type="entry name" value="FORK_HEAD_2"/>
    <property type="match status" value="1"/>
</dbReference>
<feature type="region of interest" description="Disordered" evidence="20">
    <location>
        <begin position="305"/>
        <end position="358"/>
    </location>
</feature>
<keyword evidence="25" id="KW-1185">Reference proteome</keyword>
<evidence type="ECO:0000256" key="21">
    <source>
        <dbReference type="SAM" id="Phobius"/>
    </source>
</evidence>
<keyword evidence="15" id="KW-0342">GTP-binding</keyword>